<evidence type="ECO:0000256" key="5">
    <source>
        <dbReference type="ARBA" id="ARBA00022692"/>
    </source>
</evidence>
<dbReference type="GO" id="GO:0009055">
    <property type="term" value="F:electron transfer activity"/>
    <property type="evidence" value="ECO:0007669"/>
    <property type="project" value="InterPro"/>
</dbReference>
<dbReference type="Proteomes" id="UP000008922">
    <property type="component" value="Chromosome"/>
</dbReference>
<dbReference type="GO" id="GO:0016020">
    <property type="term" value="C:membrane"/>
    <property type="evidence" value="ECO:0007669"/>
    <property type="project" value="UniProtKB-SubCell"/>
</dbReference>
<evidence type="ECO:0000256" key="9">
    <source>
        <dbReference type="ARBA" id="ARBA00023136"/>
    </source>
</evidence>
<organism evidence="11 12">
    <name type="scientific">Anaerolinea thermophila (strain DSM 14523 / JCM 11388 / NBRC 100420 / UNI-1)</name>
    <dbReference type="NCBI Taxonomy" id="926569"/>
    <lineage>
        <taxon>Bacteria</taxon>
        <taxon>Bacillati</taxon>
        <taxon>Chloroflexota</taxon>
        <taxon>Anaerolineae</taxon>
        <taxon>Anaerolineales</taxon>
        <taxon>Anaerolineaceae</taxon>
        <taxon>Anaerolinea</taxon>
    </lineage>
</organism>
<dbReference type="PANTHER" id="PTHR41910">
    <property type="entry name" value="SUCCINATE DEHYDROGENASE 2 MEMBRANE SUBUNIT SDHC"/>
    <property type="match status" value="1"/>
</dbReference>
<evidence type="ECO:0000256" key="7">
    <source>
        <dbReference type="ARBA" id="ARBA00022989"/>
    </source>
</evidence>
<dbReference type="AlphaFoldDB" id="E8MY12"/>
<name>E8MY12_ANATU</name>
<evidence type="ECO:0000313" key="11">
    <source>
        <dbReference type="EMBL" id="BAJ64243.1"/>
    </source>
</evidence>
<evidence type="ECO:0000256" key="2">
    <source>
        <dbReference type="ARBA" id="ARBA00004370"/>
    </source>
</evidence>
<dbReference type="SUPFAM" id="SSF81343">
    <property type="entry name" value="Fumarate reductase respiratory complex transmembrane subunits"/>
    <property type="match status" value="1"/>
</dbReference>
<dbReference type="STRING" id="926569.ANT_22170"/>
<protein>
    <submittedName>
        <fullName evidence="11">Succinate dehydrogenase cytochrome b subunit</fullName>
        <ecNumber evidence="11">1.3.99.1</ecNumber>
    </submittedName>
</protein>
<evidence type="ECO:0000256" key="4">
    <source>
        <dbReference type="ARBA" id="ARBA00022617"/>
    </source>
</evidence>
<keyword evidence="11" id="KW-0560">Oxidoreductase</keyword>
<evidence type="ECO:0000256" key="10">
    <source>
        <dbReference type="SAM" id="Phobius"/>
    </source>
</evidence>
<proteinExistence type="inferred from homology"/>
<evidence type="ECO:0000256" key="3">
    <source>
        <dbReference type="ARBA" id="ARBA00007244"/>
    </source>
</evidence>
<dbReference type="GO" id="GO:0016491">
    <property type="term" value="F:oxidoreductase activity"/>
    <property type="evidence" value="ECO:0007669"/>
    <property type="project" value="UniProtKB-KW"/>
</dbReference>
<accession>E8MY12</accession>
<dbReference type="HOGENOM" id="CLU_127125_0_0_0"/>
<keyword evidence="9 10" id="KW-0472">Membrane</keyword>
<dbReference type="EMBL" id="AP012029">
    <property type="protein sequence ID" value="BAJ64243.1"/>
    <property type="molecule type" value="Genomic_DNA"/>
</dbReference>
<evidence type="ECO:0000256" key="8">
    <source>
        <dbReference type="ARBA" id="ARBA00023004"/>
    </source>
</evidence>
<keyword evidence="6" id="KW-0479">Metal-binding</keyword>
<keyword evidence="4" id="KW-0349">Heme</keyword>
<dbReference type="Gene3D" id="1.20.1300.10">
    <property type="entry name" value="Fumarate reductase/succinate dehydrogenase, transmembrane subunit"/>
    <property type="match status" value="1"/>
</dbReference>
<dbReference type="NCBIfam" id="TIGR02970">
    <property type="entry name" value="succ_dehyd_cytB"/>
    <property type="match status" value="1"/>
</dbReference>
<evidence type="ECO:0000256" key="6">
    <source>
        <dbReference type="ARBA" id="ARBA00022723"/>
    </source>
</evidence>
<sequence length="145" mass="16429">MSGGVPMSSMKTTLEGYASYRGREGHWSFLLHRITGLGVVLFLAIHIVDTSFVYFAPQLYDEVLNVYRSTIFGLGEIALVFCLFFHGVNGLRIAYLDLFAPQNWTIEKTRRSTYVALIVTLVLWLPSAGYMLYKLLYHNYGLFGG</sequence>
<keyword evidence="12" id="KW-1185">Reference proteome</keyword>
<dbReference type="GO" id="GO:0006099">
    <property type="term" value="P:tricarboxylic acid cycle"/>
    <property type="evidence" value="ECO:0007669"/>
    <property type="project" value="InterPro"/>
</dbReference>
<dbReference type="InterPro" id="IPR039023">
    <property type="entry name" value="SdhC_prok"/>
</dbReference>
<feature type="transmembrane region" description="Helical" evidence="10">
    <location>
        <begin position="112"/>
        <end position="133"/>
    </location>
</feature>
<dbReference type="Pfam" id="PF01127">
    <property type="entry name" value="Sdh_cyt"/>
    <property type="match status" value="1"/>
</dbReference>
<dbReference type="EC" id="1.3.99.1" evidence="11"/>
<dbReference type="eggNOG" id="COG2009">
    <property type="taxonomic scope" value="Bacteria"/>
</dbReference>
<feature type="transmembrane region" description="Helical" evidence="10">
    <location>
        <begin position="30"/>
        <end position="57"/>
    </location>
</feature>
<dbReference type="InParanoid" id="E8MY12"/>
<dbReference type="GO" id="GO:0046872">
    <property type="term" value="F:metal ion binding"/>
    <property type="evidence" value="ECO:0007669"/>
    <property type="project" value="UniProtKB-KW"/>
</dbReference>
<evidence type="ECO:0000313" key="12">
    <source>
        <dbReference type="Proteomes" id="UP000008922"/>
    </source>
</evidence>
<dbReference type="InterPro" id="IPR000701">
    <property type="entry name" value="SuccDH_FuR_B_TM-su"/>
</dbReference>
<comment type="similarity">
    <text evidence="3">Belongs to the cytochrome b560 family.</text>
</comment>
<dbReference type="PANTHER" id="PTHR41910:SF1">
    <property type="entry name" value="SUCCINATE DEHYDROGENASE HYDROPHOBIC MEMBRANE ANCHOR SUBUNIT"/>
    <property type="match status" value="1"/>
</dbReference>
<feature type="transmembrane region" description="Helical" evidence="10">
    <location>
        <begin position="77"/>
        <end position="100"/>
    </location>
</feature>
<keyword evidence="7 10" id="KW-1133">Transmembrane helix</keyword>
<dbReference type="InterPro" id="IPR034804">
    <property type="entry name" value="SQR/QFR_C/D"/>
</dbReference>
<dbReference type="KEGG" id="atm:ANT_22170"/>
<keyword evidence="5 10" id="KW-0812">Transmembrane</keyword>
<reference evidence="11 12" key="1">
    <citation type="submission" date="2010-12" db="EMBL/GenBank/DDBJ databases">
        <title>Whole genome sequence of Anaerolinea thermophila UNI-1.</title>
        <authorList>
            <person name="Narita-Yamada S."/>
            <person name="Kishi E."/>
            <person name="Watanabe Y."/>
            <person name="Takasaki K."/>
            <person name="Ankai A."/>
            <person name="Oguchi A."/>
            <person name="Fukui S."/>
            <person name="Takahashi M."/>
            <person name="Yashiro I."/>
            <person name="Hosoyama A."/>
            <person name="Sekiguchi Y."/>
            <person name="Hanada S."/>
            <person name="Fujita N."/>
        </authorList>
    </citation>
    <scope>NUCLEOTIDE SEQUENCE [LARGE SCALE GENOMIC DNA]</scope>
    <source>
        <strain evidence="12">DSM 14523 / JCM 11388 / NBRC 100420 / UNI-1</strain>
    </source>
</reference>
<comment type="cofactor">
    <cofactor evidence="1">
        <name>heme</name>
        <dbReference type="ChEBI" id="CHEBI:30413"/>
    </cofactor>
</comment>
<keyword evidence="8" id="KW-0408">Iron</keyword>
<dbReference type="InterPro" id="IPR014314">
    <property type="entry name" value="Succ_DH_cytb556"/>
</dbReference>
<evidence type="ECO:0000256" key="1">
    <source>
        <dbReference type="ARBA" id="ARBA00001971"/>
    </source>
</evidence>
<gene>
    <name evidence="11" type="primary">sdhC</name>
    <name evidence="11" type="ordered locus">ANT_22170</name>
</gene>
<comment type="subcellular location">
    <subcellularLocation>
        <location evidence="2">Membrane</location>
    </subcellularLocation>
</comment>